<name>A0A2U2XC26_9FLAO</name>
<evidence type="ECO:0000256" key="4">
    <source>
        <dbReference type="ARBA" id="ARBA00023163"/>
    </source>
</evidence>
<evidence type="ECO:0000256" key="1">
    <source>
        <dbReference type="ARBA" id="ARBA00022491"/>
    </source>
</evidence>
<evidence type="ECO:0000256" key="2">
    <source>
        <dbReference type="ARBA" id="ARBA00023015"/>
    </source>
</evidence>
<dbReference type="InterPro" id="IPR009061">
    <property type="entry name" value="DNA-bd_dom_put_sf"/>
</dbReference>
<dbReference type="OrthoDB" id="9800334at2"/>
<dbReference type="Gene3D" id="1.10.1240.10">
    <property type="entry name" value="Methionine synthase domain"/>
    <property type="match status" value="1"/>
</dbReference>
<evidence type="ECO:0000256" key="3">
    <source>
        <dbReference type="ARBA" id="ARBA00023125"/>
    </source>
</evidence>
<dbReference type="PANTHER" id="PTHR30204:SF69">
    <property type="entry name" value="MERR-FAMILY TRANSCRIPTIONAL REGULATOR"/>
    <property type="match status" value="1"/>
</dbReference>
<reference evidence="6 7" key="2">
    <citation type="submission" date="2018-05" db="EMBL/GenBank/DDBJ databases">
        <authorList>
            <person name="Lanie J.A."/>
            <person name="Ng W.-L."/>
            <person name="Kazmierczak K.M."/>
            <person name="Andrzejewski T.M."/>
            <person name="Davidsen T.M."/>
            <person name="Wayne K.J."/>
            <person name="Tettelin H."/>
            <person name="Glass J.I."/>
            <person name="Rusch D."/>
            <person name="Podicherti R."/>
            <person name="Tsui H.-C.T."/>
            <person name="Winkler M.E."/>
        </authorList>
    </citation>
    <scope>NUCLEOTIDE SEQUENCE [LARGE SCALE GENOMIC DNA]</scope>
    <source>
        <strain evidence="6 7">C305</strain>
    </source>
</reference>
<dbReference type="GO" id="GO:0003677">
    <property type="term" value="F:DNA binding"/>
    <property type="evidence" value="ECO:0007669"/>
    <property type="project" value="UniProtKB-KW"/>
</dbReference>
<dbReference type="PROSITE" id="PS50937">
    <property type="entry name" value="HTH_MERR_2"/>
    <property type="match status" value="1"/>
</dbReference>
<keyword evidence="2" id="KW-0805">Transcription regulation</keyword>
<reference evidence="6 7" key="1">
    <citation type="submission" date="2018-05" db="EMBL/GenBank/DDBJ databases">
        <title>Brumimicrobium oceani sp. nov., isolated from coastal sediment.</title>
        <authorList>
            <person name="Kou Y."/>
        </authorList>
    </citation>
    <scope>NUCLEOTIDE SEQUENCE [LARGE SCALE GENOMIC DNA]</scope>
    <source>
        <strain evidence="6 7">C305</strain>
    </source>
</reference>
<organism evidence="6 7">
    <name type="scientific">Brumimicrobium oceani</name>
    <dbReference type="NCBI Taxonomy" id="2100725"/>
    <lineage>
        <taxon>Bacteria</taxon>
        <taxon>Pseudomonadati</taxon>
        <taxon>Bacteroidota</taxon>
        <taxon>Flavobacteriia</taxon>
        <taxon>Flavobacteriales</taxon>
        <taxon>Crocinitomicaceae</taxon>
        <taxon>Brumimicrobium</taxon>
    </lineage>
</organism>
<dbReference type="SMART" id="SM00422">
    <property type="entry name" value="HTH_MERR"/>
    <property type="match status" value="1"/>
</dbReference>
<dbReference type="GO" id="GO:0031419">
    <property type="term" value="F:cobalamin binding"/>
    <property type="evidence" value="ECO:0007669"/>
    <property type="project" value="InterPro"/>
</dbReference>
<sequence length="284" mass="32843">MAEYKIKDLETLTGIKAHTIRIWEKRYELLSPERTETKIRTYSDEDLVKLLNVSILYDSGLKISKIAECSENEIRQKVRSIYDANHSFNAVVSLLVQSMIEVDCDTFERVLTNVIQKEGLEVVYKNYLVSFLHRIGVLWVVGTINPLQEHFVSNIIRQKIIVETDKLPNVDKRRFDAVLFTPEGETHEISLLYYNYVLRKRNYRTLYLGVNLPITDLKNSLPTTNPKNLVVSMIASVSEEYYNAYLNQLIQELNLPVFIGGGMVDQFGLPDSEMIFPIQDWIGE</sequence>
<dbReference type="EMBL" id="QFRJ01000007">
    <property type="protein sequence ID" value="PWH85313.1"/>
    <property type="molecule type" value="Genomic_DNA"/>
</dbReference>
<dbReference type="Pfam" id="PF02607">
    <property type="entry name" value="B12-binding_2"/>
    <property type="match status" value="1"/>
</dbReference>
<keyword evidence="3" id="KW-0238">DNA-binding</keyword>
<proteinExistence type="predicted"/>
<dbReference type="InterPro" id="IPR036724">
    <property type="entry name" value="Cobalamin-bd_sf"/>
</dbReference>
<dbReference type="Pfam" id="PF13411">
    <property type="entry name" value="MerR_1"/>
    <property type="match status" value="1"/>
</dbReference>
<dbReference type="InterPro" id="IPR000551">
    <property type="entry name" value="MerR-type_HTH_dom"/>
</dbReference>
<dbReference type="InterPro" id="IPR047057">
    <property type="entry name" value="MerR_fam"/>
</dbReference>
<dbReference type="Proteomes" id="UP000245370">
    <property type="component" value="Unassembled WGS sequence"/>
</dbReference>
<feature type="domain" description="HTH merR-type" evidence="5">
    <location>
        <begin position="3"/>
        <end position="72"/>
    </location>
</feature>
<dbReference type="InterPro" id="IPR003759">
    <property type="entry name" value="Cbl-bd_cap"/>
</dbReference>
<dbReference type="GO" id="GO:0003700">
    <property type="term" value="F:DNA-binding transcription factor activity"/>
    <property type="evidence" value="ECO:0007669"/>
    <property type="project" value="InterPro"/>
</dbReference>
<dbReference type="GO" id="GO:0046872">
    <property type="term" value="F:metal ion binding"/>
    <property type="evidence" value="ECO:0007669"/>
    <property type="project" value="InterPro"/>
</dbReference>
<dbReference type="PANTHER" id="PTHR30204">
    <property type="entry name" value="REDOX-CYCLING DRUG-SENSING TRANSCRIPTIONAL ACTIVATOR SOXR"/>
    <property type="match status" value="1"/>
</dbReference>
<keyword evidence="1" id="KW-0678">Repressor</keyword>
<dbReference type="Gene3D" id="1.10.1660.10">
    <property type="match status" value="1"/>
</dbReference>
<dbReference type="Gene3D" id="3.40.50.280">
    <property type="entry name" value="Cobalamin-binding domain"/>
    <property type="match status" value="1"/>
</dbReference>
<dbReference type="InterPro" id="IPR036594">
    <property type="entry name" value="Meth_synthase_dom"/>
</dbReference>
<protein>
    <recommendedName>
        <fullName evidence="5">HTH merR-type domain-containing protein</fullName>
    </recommendedName>
</protein>
<keyword evidence="4" id="KW-0804">Transcription</keyword>
<evidence type="ECO:0000259" key="5">
    <source>
        <dbReference type="PROSITE" id="PS50937"/>
    </source>
</evidence>
<gene>
    <name evidence="6" type="ORF">DIT68_10275</name>
</gene>
<evidence type="ECO:0000313" key="6">
    <source>
        <dbReference type="EMBL" id="PWH85313.1"/>
    </source>
</evidence>
<dbReference type="RefSeq" id="WP_109359715.1">
    <property type="nucleotide sequence ID" value="NZ_QFRJ01000007.1"/>
</dbReference>
<dbReference type="AlphaFoldDB" id="A0A2U2XC26"/>
<dbReference type="SUPFAM" id="SSF52242">
    <property type="entry name" value="Cobalamin (vitamin B12)-binding domain"/>
    <property type="match status" value="1"/>
</dbReference>
<comment type="caution">
    <text evidence="6">The sequence shown here is derived from an EMBL/GenBank/DDBJ whole genome shotgun (WGS) entry which is preliminary data.</text>
</comment>
<dbReference type="SUPFAM" id="SSF46955">
    <property type="entry name" value="Putative DNA-binding domain"/>
    <property type="match status" value="1"/>
</dbReference>
<evidence type="ECO:0000313" key="7">
    <source>
        <dbReference type="Proteomes" id="UP000245370"/>
    </source>
</evidence>
<dbReference type="CDD" id="cd01104">
    <property type="entry name" value="HTH_MlrA-CarA"/>
    <property type="match status" value="1"/>
</dbReference>
<keyword evidence="7" id="KW-1185">Reference proteome</keyword>
<accession>A0A2U2XC26</accession>